<comment type="caution">
    <text evidence="10">The sequence shown here is derived from an EMBL/GenBank/DDBJ whole genome shotgun (WGS) entry which is preliminary data.</text>
</comment>
<name>A0A158AQG6_9BURK</name>
<dbReference type="PANTHER" id="PTHR43547">
    <property type="entry name" value="TWO-COMPONENT HISTIDINE KINASE"/>
    <property type="match status" value="1"/>
</dbReference>
<evidence type="ECO:0000259" key="9">
    <source>
        <dbReference type="PROSITE" id="PS50110"/>
    </source>
</evidence>
<keyword evidence="11" id="KW-1185">Reference proteome</keyword>
<feature type="modified residue" description="4-aspartylphosphate" evidence="7">
    <location>
        <position position="448"/>
    </location>
</feature>
<dbReference type="InterPro" id="IPR011006">
    <property type="entry name" value="CheY-like_superfamily"/>
</dbReference>
<keyword evidence="5" id="KW-0808">Transferase</keyword>
<dbReference type="SMART" id="SM00448">
    <property type="entry name" value="REC"/>
    <property type="match status" value="1"/>
</dbReference>
<dbReference type="InterPro" id="IPR004358">
    <property type="entry name" value="Sig_transdc_His_kin-like_C"/>
</dbReference>
<dbReference type="CDD" id="cd00075">
    <property type="entry name" value="HATPase"/>
    <property type="match status" value="1"/>
</dbReference>
<dbReference type="SMART" id="SM00388">
    <property type="entry name" value="HisKA"/>
    <property type="match status" value="1"/>
</dbReference>
<sequence length="512" mass="56352">MQAFDSNTDAYDRAPCGLVTTKVDGTIVRANTTFYRWCGFDAAELIGARRIQDLLTVGGRVFHQTHLAPLLLMQRAVSEVKLDIRHRAGHKVPMLINAMRHGEGDAQLDDFAFFIVTDRDKYEQELLTMRLRAEESLEAKQQAELALQAIDRRKDEFLATLAHELRNPLAPIQAVVALLRKEELLNPQAVWSRGVLERQVRQIARLVDDLLEVSRVAEGKLELRRERVDLNAVIRQSIEGSRNLINASSHTLRLTLPDSPILLTADPARLTQVIQNLINNAAKYTPTGGMIEVAAARQGDEALITVRDNGIGISAEHLPTIFGIFAQLAPAISRAQGGLGIGLSLVRALVERHRGTVSVTSEGIGQGSEFVVRLPISLDQTDYALPSTSRSASVVQSRRILVIDDNEDAALSLAMLLDSDGHDVHTAHDGASGLKQLLESVPEVVLLDIGLPDVNGYELAKRIRQLPEGRDALLIALTGWGQEQDKLDALAAGFDKHLIKPVDYPMLLDFLR</sequence>
<keyword evidence="6 10" id="KW-0418">Kinase</keyword>
<dbReference type="EMBL" id="FCOJ02000016">
    <property type="protein sequence ID" value="SAK59995.1"/>
    <property type="molecule type" value="Genomic_DNA"/>
</dbReference>
<feature type="domain" description="Histidine kinase" evidence="8">
    <location>
        <begin position="160"/>
        <end position="378"/>
    </location>
</feature>
<dbReference type="InterPro" id="IPR001789">
    <property type="entry name" value="Sig_transdc_resp-reg_receiver"/>
</dbReference>
<dbReference type="SUPFAM" id="SSF52172">
    <property type="entry name" value="CheY-like"/>
    <property type="match status" value="1"/>
</dbReference>
<dbReference type="SMART" id="SM00387">
    <property type="entry name" value="HATPase_c"/>
    <property type="match status" value="1"/>
</dbReference>
<dbReference type="Gene3D" id="1.10.287.130">
    <property type="match status" value="1"/>
</dbReference>
<dbReference type="InterPro" id="IPR000014">
    <property type="entry name" value="PAS"/>
</dbReference>
<dbReference type="Pfam" id="PF00512">
    <property type="entry name" value="HisKA"/>
    <property type="match status" value="1"/>
</dbReference>
<dbReference type="PROSITE" id="PS50109">
    <property type="entry name" value="HIS_KIN"/>
    <property type="match status" value="1"/>
</dbReference>
<evidence type="ECO:0000256" key="4">
    <source>
        <dbReference type="ARBA" id="ARBA00022553"/>
    </source>
</evidence>
<dbReference type="STRING" id="1777143.AWB82_02771"/>
<gene>
    <name evidence="10" type="ORF">AWB82_02771</name>
</gene>
<dbReference type="SUPFAM" id="SSF47384">
    <property type="entry name" value="Homodimeric domain of signal transducing histidine kinase"/>
    <property type="match status" value="1"/>
</dbReference>
<dbReference type="EC" id="2.7.13.3" evidence="3"/>
<dbReference type="InterPro" id="IPR036890">
    <property type="entry name" value="HATPase_C_sf"/>
</dbReference>
<dbReference type="GO" id="GO:0005886">
    <property type="term" value="C:plasma membrane"/>
    <property type="evidence" value="ECO:0007669"/>
    <property type="project" value="UniProtKB-SubCell"/>
</dbReference>
<dbReference type="InterPro" id="IPR003594">
    <property type="entry name" value="HATPase_dom"/>
</dbReference>
<dbReference type="Proteomes" id="UP000054596">
    <property type="component" value="Unassembled WGS sequence"/>
</dbReference>
<evidence type="ECO:0000313" key="11">
    <source>
        <dbReference type="Proteomes" id="UP000054596"/>
    </source>
</evidence>
<organism evidence="10 11">
    <name type="scientific">Caballeronia glebae</name>
    <dbReference type="NCBI Taxonomy" id="1777143"/>
    <lineage>
        <taxon>Bacteria</taxon>
        <taxon>Pseudomonadati</taxon>
        <taxon>Pseudomonadota</taxon>
        <taxon>Betaproteobacteria</taxon>
        <taxon>Burkholderiales</taxon>
        <taxon>Burkholderiaceae</taxon>
        <taxon>Caballeronia</taxon>
    </lineage>
</organism>
<dbReference type="FunFam" id="3.30.565.10:FF:000006">
    <property type="entry name" value="Sensor histidine kinase WalK"/>
    <property type="match status" value="1"/>
</dbReference>
<dbReference type="PROSITE" id="PS50110">
    <property type="entry name" value="RESPONSE_REGULATORY"/>
    <property type="match status" value="1"/>
</dbReference>
<dbReference type="InterPro" id="IPR035965">
    <property type="entry name" value="PAS-like_dom_sf"/>
</dbReference>
<dbReference type="CDD" id="cd00082">
    <property type="entry name" value="HisKA"/>
    <property type="match status" value="1"/>
</dbReference>
<comment type="subcellular location">
    <subcellularLocation>
        <location evidence="2">Cell inner membrane</location>
        <topology evidence="2">Multi-pass membrane protein</topology>
    </subcellularLocation>
</comment>
<dbReference type="Gene3D" id="3.40.50.2300">
    <property type="match status" value="1"/>
</dbReference>
<evidence type="ECO:0000256" key="1">
    <source>
        <dbReference type="ARBA" id="ARBA00000085"/>
    </source>
</evidence>
<evidence type="ECO:0000256" key="2">
    <source>
        <dbReference type="ARBA" id="ARBA00004429"/>
    </source>
</evidence>
<feature type="domain" description="Response regulatory" evidence="9">
    <location>
        <begin position="399"/>
        <end position="512"/>
    </location>
</feature>
<dbReference type="Gene3D" id="3.30.565.10">
    <property type="entry name" value="Histidine kinase-like ATPase, C-terminal domain"/>
    <property type="match status" value="1"/>
</dbReference>
<dbReference type="InterPro" id="IPR036097">
    <property type="entry name" value="HisK_dim/P_sf"/>
</dbReference>
<dbReference type="Pfam" id="PF02518">
    <property type="entry name" value="HATPase_c"/>
    <property type="match status" value="1"/>
</dbReference>
<dbReference type="CDD" id="cd17580">
    <property type="entry name" value="REC_2_DhkD-like"/>
    <property type="match status" value="1"/>
</dbReference>
<dbReference type="Gene3D" id="3.30.450.20">
    <property type="entry name" value="PAS domain"/>
    <property type="match status" value="1"/>
</dbReference>
<dbReference type="PRINTS" id="PR00344">
    <property type="entry name" value="BCTRLSENSOR"/>
</dbReference>
<proteinExistence type="predicted"/>
<evidence type="ECO:0000256" key="6">
    <source>
        <dbReference type="ARBA" id="ARBA00022777"/>
    </source>
</evidence>
<dbReference type="PANTHER" id="PTHR43547:SF2">
    <property type="entry name" value="HYBRID SIGNAL TRANSDUCTION HISTIDINE KINASE C"/>
    <property type="match status" value="1"/>
</dbReference>
<evidence type="ECO:0000259" key="8">
    <source>
        <dbReference type="PROSITE" id="PS50109"/>
    </source>
</evidence>
<dbReference type="SUPFAM" id="SSF55874">
    <property type="entry name" value="ATPase domain of HSP90 chaperone/DNA topoisomerase II/histidine kinase"/>
    <property type="match status" value="1"/>
</dbReference>
<dbReference type="OrthoDB" id="9768069at2"/>
<accession>A0A158AQG6</accession>
<dbReference type="Pfam" id="PF00072">
    <property type="entry name" value="Response_reg"/>
    <property type="match status" value="1"/>
</dbReference>
<dbReference type="GO" id="GO:0000155">
    <property type="term" value="F:phosphorelay sensor kinase activity"/>
    <property type="evidence" value="ECO:0007669"/>
    <property type="project" value="InterPro"/>
</dbReference>
<dbReference type="NCBIfam" id="TIGR00229">
    <property type="entry name" value="sensory_box"/>
    <property type="match status" value="1"/>
</dbReference>
<evidence type="ECO:0000256" key="5">
    <source>
        <dbReference type="ARBA" id="ARBA00022679"/>
    </source>
</evidence>
<keyword evidence="4 7" id="KW-0597">Phosphoprotein</keyword>
<reference evidence="10" key="1">
    <citation type="submission" date="2016-01" db="EMBL/GenBank/DDBJ databases">
        <authorList>
            <person name="Peeters C."/>
        </authorList>
    </citation>
    <scope>NUCLEOTIDE SEQUENCE [LARGE SCALE GENOMIC DNA]</scope>
    <source>
        <strain evidence="10">LMG 29325</strain>
    </source>
</reference>
<dbReference type="SUPFAM" id="SSF55785">
    <property type="entry name" value="PYP-like sensor domain (PAS domain)"/>
    <property type="match status" value="1"/>
</dbReference>
<protein>
    <recommendedName>
        <fullName evidence="3">histidine kinase</fullName>
        <ecNumber evidence="3">2.7.13.3</ecNumber>
    </recommendedName>
</protein>
<dbReference type="InterPro" id="IPR005467">
    <property type="entry name" value="His_kinase_dom"/>
</dbReference>
<dbReference type="InterPro" id="IPR003661">
    <property type="entry name" value="HisK_dim/P_dom"/>
</dbReference>
<dbReference type="AlphaFoldDB" id="A0A158AQG6"/>
<dbReference type="RefSeq" id="WP_086967873.1">
    <property type="nucleotide sequence ID" value="NZ_FCOJ02000016.1"/>
</dbReference>
<comment type="catalytic activity">
    <reaction evidence="1">
        <text>ATP + protein L-histidine = ADP + protein N-phospho-L-histidine.</text>
        <dbReference type="EC" id="2.7.13.3"/>
    </reaction>
</comment>
<evidence type="ECO:0000313" key="10">
    <source>
        <dbReference type="EMBL" id="SAK59995.1"/>
    </source>
</evidence>
<evidence type="ECO:0000256" key="7">
    <source>
        <dbReference type="PROSITE-ProRule" id="PRU00169"/>
    </source>
</evidence>
<evidence type="ECO:0000256" key="3">
    <source>
        <dbReference type="ARBA" id="ARBA00012438"/>
    </source>
</evidence>